<evidence type="ECO:0000313" key="14">
    <source>
        <dbReference type="Proteomes" id="UP000294829"/>
    </source>
</evidence>
<feature type="active site" description="Proton donor" evidence="9">
    <location>
        <position position="178"/>
    </location>
</feature>
<evidence type="ECO:0000256" key="3">
    <source>
        <dbReference type="ARBA" id="ARBA00012744"/>
    </source>
</evidence>
<reference evidence="13 14" key="1">
    <citation type="submission" date="2019-03" db="EMBL/GenBank/DDBJ databases">
        <title>Sapientia aquatica gen. nov., sp. nov., isolated from a crater lake.</title>
        <authorList>
            <person name="Felfoldi T."/>
            <person name="Szabo A."/>
            <person name="Toth E."/>
            <person name="Schumann P."/>
            <person name="Keki Z."/>
            <person name="Marialigeti K."/>
            <person name="Mathe I."/>
        </authorList>
    </citation>
    <scope>NUCLEOTIDE SEQUENCE [LARGE SCALE GENOMIC DNA]</scope>
    <source>
        <strain evidence="13 14">SA-152</strain>
    </source>
</reference>
<dbReference type="GO" id="GO:0008422">
    <property type="term" value="F:beta-glucosidase activity"/>
    <property type="evidence" value="ECO:0007669"/>
    <property type="project" value="UniProtKB-EC"/>
</dbReference>
<dbReference type="FunFam" id="3.20.20.80:FF:000004">
    <property type="entry name" value="Beta-glucosidase 6-phospho-beta-glucosidase"/>
    <property type="match status" value="1"/>
</dbReference>
<organism evidence="13 14">
    <name type="scientific">Sapientia aquatica</name>
    <dbReference type="NCBI Taxonomy" id="1549640"/>
    <lineage>
        <taxon>Bacteria</taxon>
        <taxon>Pseudomonadati</taxon>
        <taxon>Pseudomonadota</taxon>
        <taxon>Betaproteobacteria</taxon>
        <taxon>Burkholderiales</taxon>
        <taxon>Oxalobacteraceae</taxon>
        <taxon>Sapientia</taxon>
    </lineage>
</organism>
<dbReference type="SUPFAM" id="SSF51445">
    <property type="entry name" value="(Trans)glycosidases"/>
    <property type="match status" value="1"/>
</dbReference>
<evidence type="ECO:0000256" key="12">
    <source>
        <dbReference type="RuleBase" id="RU361175"/>
    </source>
</evidence>
<evidence type="ECO:0000313" key="13">
    <source>
        <dbReference type="EMBL" id="TDK66452.1"/>
    </source>
</evidence>
<dbReference type="Proteomes" id="UP000294829">
    <property type="component" value="Unassembled WGS sequence"/>
</dbReference>
<dbReference type="InterPro" id="IPR017736">
    <property type="entry name" value="Glyco_hydro_1_beta-glucosidase"/>
</dbReference>
<feature type="active site" description="Nucleophile" evidence="9 11">
    <location>
        <position position="358"/>
    </location>
</feature>
<evidence type="ECO:0000256" key="2">
    <source>
        <dbReference type="ARBA" id="ARBA00010838"/>
    </source>
</evidence>
<dbReference type="PANTHER" id="PTHR10353">
    <property type="entry name" value="GLYCOSYL HYDROLASE"/>
    <property type="match status" value="1"/>
</dbReference>
<protein>
    <recommendedName>
        <fullName evidence="3 12">Beta-glucosidase</fullName>
        <ecNumber evidence="3 12">3.2.1.21</ecNumber>
    </recommendedName>
</protein>
<feature type="binding site" evidence="10">
    <location>
        <begin position="411"/>
        <end position="412"/>
    </location>
    <ligand>
        <name>substrate</name>
    </ligand>
</feature>
<feature type="binding site" evidence="10">
    <location>
        <position position="404"/>
    </location>
    <ligand>
        <name>substrate</name>
    </ligand>
</feature>
<proteinExistence type="inferred from homology"/>
<dbReference type="EMBL" id="SMYL01000003">
    <property type="protein sequence ID" value="TDK66452.1"/>
    <property type="molecule type" value="Genomic_DNA"/>
</dbReference>
<keyword evidence="6" id="KW-0119">Carbohydrate metabolism</keyword>
<evidence type="ECO:0000256" key="11">
    <source>
        <dbReference type="PROSITE-ProRule" id="PRU10055"/>
    </source>
</evidence>
<comment type="similarity">
    <text evidence="2 12">Belongs to the glycosyl hydrolase 1 family.</text>
</comment>
<name>A0A4R5W293_9BURK</name>
<evidence type="ECO:0000256" key="8">
    <source>
        <dbReference type="ARBA" id="ARBA00023326"/>
    </source>
</evidence>
<dbReference type="InterPro" id="IPR001360">
    <property type="entry name" value="Glyco_hydro_1"/>
</dbReference>
<dbReference type="GO" id="GO:0030245">
    <property type="term" value="P:cellulose catabolic process"/>
    <property type="evidence" value="ECO:0007669"/>
    <property type="project" value="UniProtKB-KW"/>
</dbReference>
<evidence type="ECO:0000256" key="1">
    <source>
        <dbReference type="ARBA" id="ARBA00000448"/>
    </source>
</evidence>
<dbReference type="PROSITE" id="PS00572">
    <property type="entry name" value="GLYCOSYL_HYDROL_F1_1"/>
    <property type="match status" value="1"/>
</dbReference>
<feature type="binding site" evidence="10">
    <location>
        <position position="133"/>
    </location>
    <ligand>
        <name>substrate</name>
    </ligand>
</feature>
<dbReference type="InterPro" id="IPR033132">
    <property type="entry name" value="GH_1_N_CS"/>
</dbReference>
<keyword evidence="8" id="KW-0624">Polysaccharide degradation</keyword>
<evidence type="ECO:0000256" key="10">
    <source>
        <dbReference type="PIRSR" id="PIRSR617736-2"/>
    </source>
</evidence>
<comment type="catalytic activity">
    <reaction evidence="1 12">
        <text>Hydrolysis of terminal, non-reducing beta-D-glucosyl residues with release of beta-D-glucose.</text>
        <dbReference type="EC" id="3.2.1.21"/>
    </reaction>
</comment>
<dbReference type="EC" id="3.2.1.21" evidence="3 12"/>
<dbReference type="PROSITE" id="PS00653">
    <property type="entry name" value="GLYCOSYL_HYDROL_F1_2"/>
    <property type="match status" value="1"/>
</dbReference>
<dbReference type="Gene3D" id="3.20.20.80">
    <property type="entry name" value="Glycosidases"/>
    <property type="match status" value="1"/>
</dbReference>
<evidence type="ECO:0000256" key="6">
    <source>
        <dbReference type="ARBA" id="ARBA00023277"/>
    </source>
</evidence>
<dbReference type="AlphaFoldDB" id="A0A4R5W293"/>
<dbReference type="NCBIfam" id="TIGR03356">
    <property type="entry name" value="BGL"/>
    <property type="match status" value="1"/>
</dbReference>
<keyword evidence="4 12" id="KW-0378">Hydrolase</keyword>
<evidence type="ECO:0000256" key="7">
    <source>
        <dbReference type="ARBA" id="ARBA00023295"/>
    </source>
</evidence>
<dbReference type="PRINTS" id="PR00131">
    <property type="entry name" value="GLHYDRLASE1"/>
</dbReference>
<dbReference type="Pfam" id="PF00232">
    <property type="entry name" value="Glyco_hydro_1"/>
    <property type="match status" value="1"/>
</dbReference>
<gene>
    <name evidence="13" type="ORF">E2I14_08240</name>
</gene>
<evidence type="ECO:0000256" key="9">
    <source>
        <dbReference type="PIRSR" id="PIRSR617736-1"/>
    </source>
</evidence>
<keyword evidence="7 12" id="KW-0326">Glycosidase</keyword>
<evidence type="ECO:0000256" key="5">
    <source>
        <dbReference type="ARBA" id="ARBA00023001"/>
    </source>
</evidence>
<dbReference type="OrthoDB" id="9765195at2"/>
<feature type="binding site" evidence="10">
    <location>
        <position position="306"/>
    </location>
    <ligand>
        <name>substrate</name>
    </ligand>
</feature>
<sequence>MPNHSLPNSSVSLAKDHFPSDFVWGVATSAFQIEGAAKLDGKGPSIWDEFCQIPKAISDGSNGDVACDHYHLLETDLDLIEQLNVDAYRFSISWPRVRPTGAGQWNEAGLAFYDRLFDGLLKRGIKPYVTLNHWDLPAALQHQGGWANRETVERFVEYAQLIHARFGDRIASLVTHNEPWVMATLGNELGIFAPGMKDRAIAAQASHHLLLSHGLAVRALRAAGAAYPLGIALNLSPMHAVTASAEDHAKARLEDGKLLRWYMDPLFKKSYPADVWSHLGADAPTVLQGDLDLIAAPIDFLGINYYSRTIISAEQPWDAKSNGKPVTDMGWEIYPAGLTELLVRIHQDYQVPTMFVTENGAAFKDQLINNRIHDLERTDYLKQHLLAIHAAMQQGVNMGGYLVWSLLDNFEWACGYEKRFGIVHVDYQTQRRTLKDSALWYQDFLRHSSKEHS</sequence>
<feature type="binding site" evidence="10">
    <location>
        <position position="177"/>
    </location>
    <ligand>
        <name>substrate</name>
    </ligand>
</feature>
<evidence type="ECO:0000256" key="4">
    <source>
        <dbReference type="ARBA" id="ARBA00022801"/>
    </source>
</evidence>
<feature type="binding site" evidence="10">
    <location>
        <position position="32"/>
    </location>
    <ligand>
        <name>substrate</name>
    </ligand>
</feature>
<comment type="caution">
    <text evidence="13">The sequence shown here is derived from an EMBL/GenBank/DDBJ whole genome shotgun (WGS) entry which is preliminary data.</text>
</comment>
<keyword evidence="5" id="KW-0136">Cellulose degradation</keyword>
<dbReference type="RefSeq" id="WP_133327349.1">
    <property type="nucleotide sequence ID" value="NZ_SMYL01000003.1"/>
</dbReference>
<dbReference type="InterPro" id="IPR017853">
    <property type="entry name" value="GH"/>
</dbReference>
<accession>A0A4R5W293</accession>
<keyword evidence="14" id="KW-1185">Reference proteome</keyword>
<dbReference type="InterPro" id="IPR018120">
    <property type="entry name" value="Glyco_hydro_1_AS"/>
</dbReference>
<dbReference type="PANTHER" id="PTHR10353:SF36">
    <property type="entry name" value="LP05116P"/>
    <property type="match status" value="1"/>
</dbReference>